<dbReference type="Proteomes" id="UP000005627">
    <property type="component" value="Chromosome 6"/>
</dbReference>
<feature type="compositionally biased region" description="Basic residues" evidence="1">
    <location>
        <begin position="35"/>
        <end position="49"/>
    </location>
</feature>
<dbReference type="KEGG" id="tdl:TDEL_0F04180"/>
<dbReference type="STRING" id="1076872.G8ZX85"/>
<proteinExistence type="predicted"/>
<sequence>MPRAHRVNEHFPDDESSATDQGLFHLPSLPPWKTPKLKGPHHSSSKHHYATPLKGSASLLVYHSHEGNESQEDVGDSGLTDGILNIKGLKDHNDLDYDYKPLLRKHLIAESKLRDLLQSERAAHCLIFHKKGHAGDMTTYRPDLEWECSDYEDEPDIDDNGSVLQGIPGCSKEDVNYLINKNFMSQRPNVRKYDEILSRKVNGLKRFWGYSDLTSTLSRKHIHEQFRHLTDEMFIIAATKIDLKNLHKEAPKVGGSSTPSPTPEGLNT</sequence>
<dbReference type="RefSeq" id="XP_003682440.1">
    <property type="nucleotide sequence ID" value="XM_003682392.1"/>
</dbReference>
<keyword evidence="3" id="KW-1185">Reference proteome</keyword>
<organism evidence="2 3">
    <name type="scientific">Torulaspora delbrueckii</name>
    <name type="common">Yeast</name>
    <name type="synonym">Candida colliculosa</name>
    <dbReference type="NCBI Taxonomy" id="4950"/>
    <lineage>
        <taxon>Eukaryota</taxon>
        <taxon>Fungi</taxon>
        <taxon>Dikarya</taxon>
        <taxon>Ascomycota</taxon>
        <taxon>Saccharomycotina</taxon>
        <taxon>Saccharomycetes</taxon>
        <taxon>Saccharomycetales</taxon>
        <taxon>Saccharomycetaceae</taxon>
        <taxon>Torulaspora</taxon>
    </lineage>
</organism>
<reference evidence="2 3" key="1">
    <citation type="journal article" date="2011" name="Proc. Natl. Acad. Sci. U.S.A.">
        <title>Evolutionary erosion of yeast sex chromosomes by mating-type switching accidents.</title>
        <authorList>
            <person name="Gordon J.L."/>
            <person name="Armisen D."/>
            <person name="Proux-Wera E."/>
            <person name="Oheigeartaigh S.S."/>
            <person name="Byrne K.P."/>
            <person name="Wolfe K.H."/>
        </authorList>
    </citation>
    <scope>NUCLEOTIDE SEQUENCE [LARGE SCALE GENOMIC DNA]</scope>
    <source>
        <strain evidence="3">ATCC 10662 / CBS 1146 / NBRC 0425 / NCYC 2629 / NRRL Y-866</strain>
    </source>
</reference>
<gene>
    <name evidence="2" type="primary">TDEL0F04180</name>
    <name evidence="2" type="ORF">TDEL_0F04180</name>
</gene>
<evidence type="ECO:0000313" key="2">
    <source>
        <dbReference type="EMBL" id="CCE93229.1"/>
    </source>
</evidence>
<dbReference type="InParanoid" id="G8ZX85"/>
<feature type="compositionally biased region" description="Polar residues" evidence="1">
    <location>
        <begin position="255"/>
        <end position="268"/>
    </location>
</feature>
<dbReference type="EMBL" id="HE616747">
    <property type="protein sequence ID" value="CCE93229.1"/>
    <property type="molecule type" value="Genomic_DNA"/>
</dbReference>
<accession>G8ZX85</accession>
<feature type="compositionally biased region" description="Basic and acidic residues" evidence="1">
    <location>
        <begin position="1"/>
        <end position="13"/>
    </location>
</feature>
<dbReference type="eggNOG" id="ENOG502S206">
    <property type="taxonomic scope" value="Eukaryota"/>
</dbReference>
<dbReference type="GeneID" id="11501824"/>
<dbReference type="InterPro" id="IPR024274">
    <property type="entry name" value="APC9"/>
</dbReference>
<feature type="region of interest" description="Disordered" evidence="1">
    <location>
        <begin position="1"/>
        <end position="50"/>
    </location>
</feature>
<dbReference type="GO" id="GO:0005680">
    <property type="term" value="C:anaphase-promoting complex"/>
    <property type="evidence" value="ECO:0007669"/>
    <property type="project" value="InterPro"/>
</dbReference>
<dbReference type="Pfam" id="PF12856">
    <property type="entry name" value="ANAPC9"/>
    <property type="match status" value="1"/>
</dbReference>
<feature type="region of interest" description="Disordered" evidence="1">
    <location>
        <begin position="249"/>
        <end position="268"/>
    </location>
</feature>
<dbReference type="HOGENOM" id="CLU_077720_0_0_1"/>
<evidence type="ECO:0000256" key="1">
    <source>
        <dbReference type="SAM" id="MobiDB-lite"/>
    </source>
</evidence>
<evidence type="ECO:0000313" key="3">
    <source>
        <dbReference type="Proteomes" id="UP000005627"/>
    </source>
</evidence>
<name>G8ZX85_TORDE</name>
<dbReference type="AlphaFoldDB" id="G8ZX85"/>
<protein>
    <submittedName>
        <fullName evidence="2">Uncharacterized protein</fullName>
    </submittedName>
</protein>
<dbReference type="FunCoup" id="G8ZX85">
    <property type="interactions" value="258"/>
</dbReference>
<dbReference type="OrthoDB" id="4061647at2759"/>